<name>A0AAI9E9B0_9PEZI</name>
<proteinExistence type="predicted"/>
<dbReference type="EMBL" id="CAVMBE010000027">
    <property type="protein sequence ID" value="CAK4021643.1"/>
    <property type="molecule type" value="Genomic_DNA"/>
</dbReference>
<accession>A0AAI9E9B0</accession>
<protein>
    <submittedName>
        <fullName evidence="2">Uncharacterized protein</fullName>
    </submittedName>
</protein>
<feature type="region of interest" description="Disordered" evidence="1">
    <location>
        <begin position="106"/>
        <end position="137"/>
    </location>
</feature>
<organism evidence="2 3">
    <name type="scientific">Lecanosticta acicola</name>
    <dbReference type="NCBI Taxonomy" id="111012"/>
    <lineage>
        <taxon>Eukaryota</taxon>
        <taxon>Fungi</taxon>
        <taxon>Dikarya</taxon>
        <taxon>Ascomycota</taxon>
        <taxon>Pezizomycotina</taxon>
        <taxon>Dothideomycetes</taxon>
        <taxon>Dothideomycetidae</taxon>
        <taxon>Mycosphaerellales</taxon>
        <taxon>Mycosphaerellaceae</taxon>
        <taxon>Lecanosticta</taxon>
    </lineage>
</organism>
<evidence type="ECO:0000256" key="1">
    <source>
        <dbReference type="SAM" id="MobiDB-lite"/>
    </source>
</evidence>
<gene>
    <name evidence="2" type="ORF">LECACI_7A004789</name>
</gene>
<dbReference type="Proteomes" id="UP001296104">
    <property type="component" value="Unassembled WGS sequence"/>
</dbReference>
<reference evidence="2" key="1">
    <citation type="submission" date="2023-11" db="EMBL/GenBank/DDBJ databases">
        <authorList>
            <person name="Alioto T."/>
            <person name="Alioto T."/>
            <person name="Gomez Garrido J."/>
        </authorList>
    </citation>
    <scope>NUCLEOTIDE SEQUENCE</scope>
</reference>
<evidence type="ECO:0000313" key="3">
    <source>
        <dbReference type="Proteomes" id="UP001296104"/>
    </source>
</evidence>
<evidence type="ECO:0000313" key="2">
    <source>
        <dbReference type="EMBL" id="CAK4021643.1"/>
    </source>
</evidence>
<sequence>MSATNQPLYRRPSWARKSASYKHYMRTDLAADRSPGADHGLGSFSYDEAHVSKWQCPPDLAARLPPPIQSQVEEWACAGAAICTALERIKKLDDMAIHRAYPEKSIGHLSRQSPAAASAETPPMSSPISPAPSMPQSVLPLDKLNFESLPHRAIGMESPPFTPIDTQGCPTPNISDQDRGMPDATQLTRQLSPISMISRGSTSFSSDHTTSSSNFDENAWETYLGFYNAELHDIQKIALSRFKGAGYSIDRSRVELGQCQEQQALFEDFSKWWAEMKPQVAEYDKKVGELEAPSSEYVRMERQAQGLPI</sequence>
<keyword evidence="3" id="KW-1185">Reference proteome</keyword>
<dbReference type="AlphaFoldDB" id="A0AAI9E9B0"/>
<comment type="caution">
    <text evidence="2">The sequence shown here is derived from an EMBL/GenBank/DDBJ whole genome shotgun (WGS) entry which is preliminary data.</text>
</comment>